<dbReference type="InterPro" id="IPR053150">
    <property type="entry name" value="Teicoplanin_resist-assoc"/>
</dbReference>
<evidence type="ECO:0000259" key="2">
    <source>
        <dbReference type="Pfam" id="PF04892"/>
    </source>
</evidence>
<feature type="transmembrane region" description="Helical" evidence="1">
    <location>
        <begin position="37"/>
        <end position="55"/>
    </location>
</feature>
<dbReference type="RefSeq" id="WP_110044766.1">
    <property type="nucleotide sequence ID" value="NZ_CP054613.1"/>
</dbReference>
<feature type="transmembrane region" description="Helical" evidence="1">
    <location>
        <begin position="151"/>
        <end position="172"/>
    </location>
</feature>
<dbReference type="EMBL" id="QGTQ01000011">
    <property type="protein sequence ID" value="PWW00872.1"/>
    <property type="molecule type" value="Genomic_DNA"/>
</dbReference>
<keyword evidence="4" id="KW-1185">Reference proteome</keyword>
<feature type="transmembrane region" description="Helical" evidence="1">
    <location>
        <begin position="91"/>
        <end position="112"/>
    </location>
</feature>
<dbReference type="OrthoDB" id="4822551at2"/>
<dbReference type="Pfam" id="PF04892">
    <property type="entry name" value="VanZ"/>
    <property type="match status" value="1"/>
</dbReference>
<keyword evidence="1" id="KW-1133">Transmembrane helix</keyword>
<comment type="caution">
    <text evidence="3">The sequence shown here is derived from an EMBL/GenBank/DDBJ whole genome shotgun (WGS) entry which is preliminary data.</text>
</comment>
<feature type="transmembrane region" description="Helical" evidence="1">
    <location>
        <begin position="7"/>
        <end position="25"/>
    </location>
</feature>
<accession>A0A2V2YSH4</accession>
<dbReference type="PANTHER" id="PTHR36834">
    <property type="entry name" value="MEMBRANE PROTEIN-RELATED"/>
    <property type="match status" value="1"/>
</dbReference>
<sequence>MIKSTDMITLVIPCVLIYVVIRMFLFWKYPISYTRDLLKVTFVAYLSTLILIVWVKGSSIHTTRLLYNFVPFRTIANYADFSSTRIAMNNLLGNFLLTAPLGFYSVFGIRLLPRSVNIVIYAILLPIIIEGVQLLLFTAGIGMRSVDIDDVILNALGCMLGYSLTKIIRGMLTSAVPLQKEKGEL</sequence>
<keyword evidence="1" id="KW-0472">Membrane</keyword>
<dbReference type="AlphaFoldDB" id="A0A2V2YSH4"/>
<keyword evidence="1" id="KW-0812">Transmembrane</keyword>
<feature type="domain" description="VanZ-like" evidence="2">
    <location>
        <begin position="42"/>
        <end position="168"/>
    </location>
</feature>
<proteinExistence type="predicted"/>
<reference evidence="3 4" key="1">
    <citation type="submission" date="2018-05" db="EMBL/GenBank/DDBJ databases">
        <title>Genomic Encyclopedia of Type Strains, Phase III (KMG-III): the genomes of soil and plant-associated and newly described type strains.</title>
        <authorList>
            <person name="Whitman W."/>
        </authorList>
    </citation>
    <scope>NUCLEOTIDE SEQUENCE [LARGE SCALE GENOMIC DNA]</scope>
    <source>
        <strain evidence="3 4">CECT 5696</strain>
    </source>
</reference>
<organism evidence="3 4">
    <name type="scientific">Paenibacillus cellulosilyticus</name>
    <dbReference type="NCBI Taxonomy" id="375489"/>
    <lineage>
        <taxon>Bacteria</taxon>
        <taxon>Bacillati</taxon>
        <taxon>Bacillota</taxon>
        <taxon>Bacilli</taxon>
        <taxon>Bacillales</taxon>
        <taxon>Paenibacillaceae</taxon>
        <taxon>Paenibacillus</taxon>
    </lineage>
</organism>
<dbReference type="Proteomes" id="UP000246635">
    <property type="component" value="Unassembled WGS sequence"/>
</dbReference>
<name>A0A2V2YSH4_9BACL</name>
<dbReference type="PANTHER" id="PTHR36834:SF1">
    <property type="entry name" value="INTEGRAL MEMBRANE PROTEIN"/>
    <property type="match status" value="1"/>
</dbReference>
<feature type="transmembrane region" description="Helical" evidence="1">
    <location>
        <begin position="118"/>
        <end position="139"/>
    </location>
</feature>
<dbReference type="InterPro" id="IPR006976">
    <property type="entry name" value="VanZ-like"/>
</dbReference>
<gene>
    <name evidence="3" type="ORF">DFQ01_11117</name>
</gene>
<evidence type="ECO:0000313" key="4">
    <source>
        <dbReference type="Proteomes" id="UP000246635"/>
    </source>
</evidence>
<protein>
    <submittedName>
        <fullName evidence="3">Glycopeptide antibiotics resistance protein</fullName>
    </submittedName>
</protein>
<evidence type="ECO:0000256" key="1">
    <source>
        <dbReference type="SAM" id="Phobius"/>
    </source>
</evidence>
<evidence type="ECO:0000313" key="3">
    <source>
        <dbReference type="EMBL" id="PWW00872.1"/>
    </source>
</evidence>